<dbReference type="AlphaFoldDB" id="A0AAW2JUB4"/>
<dbReference type="PANTHER" id="PTHR33223:SF10">
    <property type="entry name" value="AMINOTRANSFERASE-LIKE PLANT MOBILE DOMAIN-CONTAINING PROTEIN"/>
    <property type="match status" value="1"/>
</dbReference>
<sequence length="272" mass="31350">MYNREYFPPPPPEEVLHEENYFPPPGPEGILTRREGVAQGDMEDQVPHPYRFFDLMRAGGITIRLLAIAPPRRSPFAPYILAEVIQPGVKLPSLSEYNRASDPQDHLDRFLARADLLDINDVAYCKLLQTTLSGKIMAWFNQLPPGTIEAFEQLSHHFPHHFAINKLYPKTASYLFTIIQKENESLREYVKRFSKAVLEVPHVNLKLLASIMQQNLKIGRFKESITGKPLAIQEELLIRPEKYIRIEESIGSRSITPSKRRKSEEEETYSPR</sequence>
<name>A0AAW2JUB4_SESRA</name>
<gene>
    <name evidence="3" type="ORF">Sradi_6829500</name>
</gene>
<reference evidence="3" key="2">
    <citation type="journal article" date="2024" name="Plant">
        <title>Genomic evolution and insights into agronomic trait innovations of Sesamum species.</title>
        <authorList>
            <person name="Miao H."/>
            <person name="Wang L."/>
            <person name="Qu L."/>
            <person name="Liu H."/>
            <person name="Sun Y."/>
            <person name="Le M."/>
            <person name="Wang Q."/>
            <person name="Wei S."/>
            <person name="Zheng Y."/>
            <person name="Lin W."/>
            <person name="Duan Y."/>
            <person name="Cao H."/>
            <person name="Xiong S."/>
            <person name="Wang X."/>
            <person name="Wei L."/>
            <person name="Li C."/>
            <person name="Ma Q."/>
            <person name="Ju M."/>
            <person name="Zhao R."/>
            <person name="Li G."/>
            <person name="Mu C."/>
            <person name="Tian Q."/>
            <person name="Mei H."/>
            <person name="Zhang T."/>
            <person name="Gao T."/>
            <person name="Zhang H."/>
        </authorList>
    </citation>
    <scope>NUCLEOTIDE SEQUENCE</scope>
    <source>
        <strain evidence="3">G02</strain>
    </source>
</reference>
<organism evidence="3">
    <name type="scientific">Sesamum radiatum</name>
    <name type="common">Black benniseed</name>
    <dbReference type="NCBI Taxonomy" id="300843"/>
    <lineage>
        <taxon>Eukaryota</taxon>
        <taxon>Viridiplantae</taxon>
        <taxon>Streptophyta</taxon>
        <taxon>Embryophyta</taxon>
        <taxon>Tracheophyta</taxon>
        <taxon>Spermatophyta</taxon>
        <taxon>Magnoliopsida</taxon>
        <taxon>eudicotyledons</taxon>
        <taxon>Gunneridae</taxon>
        <taxon>Pentapetalae</taxon>
        <taxon>asterids</taxon>
        <taxon>lamiids</taxon>
        <taxon>Lamiales</taxon>
        <taxon>Pedaliaceae</taxon>
        <taxon>Sesamum</taxon>
    </lineage>
</organism>
<evidence type="ECO:0000313" key="3">
    <source>
        <dbReference type="EMBL" id="KAL0297774.1"/>
    </source>
</evidence>
<evidence type="ECO:0000259" key="2">
    <source>
        <dbReference type="Pfam" id="PF03732"/>
    </source>
</evidence>
<dbReference type="PANTHER" id="PTHR33223">
    <property type="entry name" value="CCHC-TYPE DOMAIN-CONTAINING PROTEIN"/>
    <property type="match status" value="1"/>
</dbReference>
<reference evidence="3" key="1">
    <citation type="submission" date="2020-06" db="EMBL/GenBank/DDBJ databases">
        <authorList>
            <person name="Li T."/>
            <person name="Hu X."/>
            <person name="Zhang T."/>
            <person name="Song X."/>
            <person name="Zhang H."/>
            <person name="Dai N."/>
            <person name="Sheng W."/>
            <person name="Hou X."/>
            <person name="Wei L."/>
        </authorList>
    </citation>
    <scope>NUCLEOTIDE SEQUENCE</scope>
    <source>
        <strain evidence="3">G02</strain>
        <tissue evidence="3">Leaf</tissue>
    </source>
</reference>
<feature type="region of interest" description="Disordered" evidence="1">
    <location>
        <begin position="253"/>
        <end position="272"/>
    </location>
</feature>
<accession>A0AAW2JUB4</accession>
<comment type="caution">
    <text evidence="3">The sequence shown here is derived from an EMBL/GenBank/DDBJ whole genome shotgun (WGS) entry which is preliminary data.</text>
</comment>
<dbReference type="InterPro" id="IPR005162">
    <property type="entry name" value="Retrotrans_gag_dom"/>
</dbReference>
<dbReference type="Pfam" id="PF03732">
    <property type="entry name" value="Retrotrans_gag"/>
    <property type="match status" value="1"/>
</dbReference>
<dbReference type="EMBL" id="JACGWJ010000032">
    <property type="protein sequence ID" value="KAL0297774.1"/>
    <property type="molecule type" value="Genomic_DNA"/>
</dbReference>
<evidence type="ECO:0000256" key="1">
    <source>
        <dbReference type="SAM" id="MobiDB-lite"/>
    </source>
</evidence>
<proteinExistence type="predicted"/>
<feature type="domain" description="Retrotransposon gag" evidence="2">
    <location>
        <begin position="127"/>
        <end position="204"/>
    </location>
</feature>
<protein>
    <recommendedName>
        <fullName evidence="2">Retrotransposon gag domain-containing protein</fullName>
    </recommendedName>
</protein>